<name>A0A376DR32_CHRCU</name>
<evidence type="ECO:0000313" key="2">
    <source>
        <dbReference type="Proteomes" id="UP000255224"/>
    </source>
</evidence>
<gene>
    <name evidence="1" type="ORF">NCTC13533_01330</name>
</gene>
<organism evidence="1 2">
    <name type="scientific">Chryseobacterium carnipullorum</name>
    <dbReference type="NCBI Taxonomy" id="1124835"/>
    <lineage>
        <taxon>Bacteria</taxon>
        <taxon>Pseudomonadati</taxon>
        <taxon>Bacteroidota</taxon>
        <taxon>Flavobacteriia</taxon>
        <taxon>Flavobacteriales</taxon>
        <taxon>Weeksellaceae</taxon>
        <taxon>Chryseobacterium group</taxon>
        <taxon>Chryseobacterium</taxon>
    </lineage>
</organism>
<dbReference type="EMBL" id="UFVQ01000003">
    <property type="protein sequence ID" value="STC94106.1"/>
    <property type="molecule type" value="Genomic_DNA"/>
</dbReference>
<sequence>MKIIKTEITAKNVLSFYLENQRKSEVIDPKTLMK</sequence>
<reference evidence="1 2" key="1">
    <citation type="submission" date="2018-06" db="EMBL/GenBank/DDBJ databases">
        <authorList>
            <consortium name="Pathogen Informatics"/>
            <person name="Doyle S."/>
        </authorList>
    </citation>
    <scope>NUCLEOTIDE SEQUENCE [LARGE SCALE GENOMIC DNA]</scope>
    <source>
        <strain evidence="1 2">NCTC13533</strain>
    </source>
</reference>
<dbReference type="AlphaFoldDB" id="A0A376DR32"/>
<evidence type="ECO:0000313" key="1">
    <source>
        <dbReference type="EMBL" id="STC94106.1"/>
    </source>
</evidence>
<protein>
    <submittedName>
        <fullName evidence="1">Uncharacterized protein</fullName>
    </submittedName>
</protein>
<dbReference type="Proteomes" id="UP000255224">
    <property type="component" value="Unassembled WGS sequence"/>
</dbReference>
<proteinExistence type="predicted"/>
<accession>A0A376DR32</accession>